<dbReference type="PROSITE" id="PS00720">
    <property type="entry name" value="RASGEF"/>
    <property type="match status" value="1"/>
</dbReference>
<feature type="domain" description="Ras-GEF" evidence="9">
    <location>
        <begin position="215"/>
        <end position="447"/>
    </location>
</feature>
<feature type="compositionally biased region" description="Acidic residues" evidence="8">
    <location>
        <begin position="686"/>
        <end position="695"/>
    </location>
</feature>
<evidence type="ECO:0000256" key="7">
    <source>
        <dbReference type="PROSITE-ProRule" id="PRU00168"/>
    </source>
</evidence>
<dbReference type="InterPro" id="IPR036964">
    <property type="entry name" value="RASGEF_cat_dom_sf"/>
</dbReference>
<dbReference type="SMART" id="SM00147">
    <property type="entry name" value="RasGEF"/>
    <property type="match status" value="1"/>
</dbReference>
<feature type="compositionally biased region" description="Basic and acidic residues" evidence="8">
    <location>
        <begin position="673"/>
        <end position="685"/>
    </location>
</feature>
<dbReference type="SMART" id="SM00229">
    <property type="entry name" value="RasGEFN"/>
    <property type="match status" value="1"/>
</dbReference>
<proteinExistence type="inferred from homology"/>
<dbReference type="InterPro" id="IPR001895">
    <property type="entry name" value="RASGEF_cat_dom"/>
</dbReference>
<dbReference type="SUPFAM" id="SSF57889">
    <property type="entry name" value="Cysteine-rich domain"/>
    <property type="match status" value="1"/>
</dbReference>
<sequence length="881" mass="100013">MDMMERGLRKLTTLERRARHDLKKARKRSNLLLSRGVMMLEDEKPIVAGVLVRAASLGALVETCVLSFDMNGKLLDGSQFPAVLLLMHQWFATSVVLAGEFHKLYSEALKHASCEPACLHKDSDPQCGRQQFKMKLCHAVRYWIRRYPHHFDLDRRLAEVVNNLRKQIESEQNTELLQLLDLSTVPSFDWMRNMSVRHNMRNHPRKVSLVFNHLDAAELADHLSYLEYKAIRRISFSDYQDYAVQGTIRNNPRLERSIALFNSLSQWLQCMILSRTNPEQRAQVMVKFINVAKRLRQLQNFNTLMAVVGGLSHSALARLTRTHACVPMEAKKLLVDYTELLSSASNFSNYRRALSESKGFKIPILGVHLKDLISLHTALPDRIEGALINFRKITQMYGIFSELMQLQDQQQFPVATNIDLINTLRLSLDLHYTEDEIYELSLAREPKTSVSSPCQPLRPPVFSDWAAGVVTQPDAATINKHVNAMVDAVFKHYDHDRDGFISQTEFDQIASNFPFIDSFCVLDADQDGMISKAEMKKYFIRANCHVALRSGFKHEFHETTYFKPTYCVHCTGLLWGLIKQGYKCRECGASAHKHCKDSLVMECRRQLNSSPGLSHRSSSFSSADLSVAAKRQMNRRQKRRNASTISQRGTQTDKEKGPAIAAPCNCGSQSVPTERRVRFRSKSECGPDEDDNSDSDSDKELQARLLVKREGTATSNDSLCSQEGVCSELQEDQYTEEGGQCSRSRDSRVNESSSSSTETLKEGLKVGEDNVFCDTQQRGTPAYEQHSENHKDGDVCRPSSDHESALCYGDDSHDALLQRLAEVEEHRAKLCGENSTLRAQLSAANEEVHSLREHIGTIREHTVTFILNQMDIFHMQKDTQV</sequence>
<dbReference type="CDD" id="cd00051">
    <property type="entry name" value="EFh"/>
    <property type="match status" value="1"/>
</dbReference>
<accession>A0ABM1EQN7</accession>
<evidence type="ECO:0000256" key="4">
    <source>
        <dbReference type="ARBA" id="ARBA00022771"/>
    </source>
</evidence>
<dbReference type="PROSITE" id="PS50212">
    <property type="entry name" value="RASGEF_NTER"/>
    <property type="match status" value="1"/>
</dbReference>
<feature type="domain" description="Phorbol-ester/DAG-type" evidence="10">
    <location>
        <begin position="553"/>
        <end position="603"/>
    </location>
</feature>
<dbReference type="SUPFAM" id="SSF48366">
    <property type="entry name" value="Ras GEF"/>
    <property type="match status" value="1"/>
</dbReference>
<dbReference type="GeneID" id="106814673"/>
<dbReference type="InterPro" id="IPR019804">
    <property type="entry name" value="Ras_G-nucl-exch_fac_CS"/>
</dbReference>
<dbReference type="Gene3D" id="3.30.60.20">
    <property type="match status" value="1"/>
</dbReference>
<dbReference type="SUPFAM" id="SSF47473">
    <property type="entry name" value="EF-hand"/>
    <property type="match status" value="1"/>
</dbReference>
<feature type="domain" description="N-terminal Ras-GEF" evidence="11">
    <location>
        <begin position="48"/>
        <end position="188"/>
    </location>
</feature>
<dbReference type="SMART" id="SM00054">
    <property type="entry name" value="EFh"/>
    <property type="match status" value="2"/>
</dbReference>
<evidence type="ECO:0000259" key="11">
    <source>
        <dbReference type="PROSITE" id="PS50212"/>
    </source>
</evidence>
<evidence type="ECO:0000256" key="8">
    <source>
        <dbReference type="SAM" id="MobiDB-lite"/>
    </source>
</evidence>
<dbReference type="Gene3D" id="1.20.870.10">
    <property type="entry name" value="Son of sevenless (SoS) protein Chain: S domain 1"/>
    <property type="match status" value="1"/>
</dbReference>
<organism evidence="13 14">
    <name type="scientific">Priapulus caudatus</name>
    <name type="common">Priapulid worm</name>
    <dbReference type="NCBI Taxonomy" id="37621"/>
    <lineage>
        <taxon>Eukaryota</taxon>
        <taxon>Metazoa</taxon>
        <taxon>Ecdysozoa</taxon>
        <taxon>Scalidophora</taxon>
        <taxon>Priapulida</taxon>
        <taxon>Priapulimorpha</taxon>
        <taxon>Priapulimorphida</taxon>
        <taxon>Priapulidae</taxon>
        <taxon>Priapulus</taxon>
    </lineage>
</organism>
<feature type="region of interest" description="Disordered" evidence="8">
    <location>
        <begin position="609"/>
        <end position="699"/>
    </location>
</feature>
<evidence type="ECO:0000259" key="9">
    <source>
        <dbReference type="PROSITE" id="PS50009"/>
    </source>
</evidence>
<feature type="compositionally biased region" description="Low complexity" evidence="8">
    <location>
        <begin position="609"/>
        <end position="631"/>
    </location>
</feature>
<comment type="similarity">
    <text evidence="1">Belongs to the RASGRP family.</text>
</comment>
<dbReference type="Gene3D" id="1.10.840.10">
    <property type="entry name" value="Ras guanine-nucleotide exchange factors catalytic domain"/>
    <property type="match status" value="1"/>
</dbReference>
<evidence type="ECO:0000259" key="12">
    <source>
        <dbReference type="PROSITE" id="PS50222"/>
    </source>
</evidence>
<dbReference type="PROSITE" id="PS50009">
    <property type="entry name" value="RASGEF_CAT"/>
    <property type="match status" value="1"/>
</dbReference>
<keyword evidence="13" id="KW-1185">Reference proteome</keyword>
<dbReference type="InterPro" id="IPR002048">
    <property type="entry name" value="EF_hand_dom"/>
</dbReference>
<dbReference type="Proteomes" id="UP000695022">
    <property type="component" value="Unplaced"/>
</dbReference>
<keyword evidence="2 7" id="KW-0344">Guanine-nucleotide releasing factor</keyword>
<evidence type="ECO:0000256" key="3">
    <source>
        <dbReference type="ARBA" id="ARBA00022723"/>
    </source>
</evidence>
<evidence type="ECO:0000256" key="6">
    <source>
        <dbReference type="ARBA" id="ARBA00022837"/>
    </source>
</evidence>
<feature type="compositionally biased region" description="Basic residues" evidence="8">
    <location>
        <begin position="632"/>
        <end position="641"/>
    </location>
</feature>
<dbReference type="Pfam" id="PF00617">
    <property type="entry name" value="RasGEF"/>
    <property type="match status" value="1"/>
</dbReference>
<dbReference type="PROSITE" id="PS00479">
    <property type="entry name" value="ZF_DAG_PE_1"/>
    <property type="match status" value="1"/>
</dbReference>
<feature type="domain" description="EF-hand" evidence="12">
    <location>
        <begin position="519"/>
        <end position="545"/>
    </location>
</feature>
<evidence type="ECO:0000256" key="1">
    <source>
        <dbReference type="ARBA" id="ARBA00009566"/>
    </source>
</evidence>
<dbReference type="PROSITE" id="PS50081">
    <property type="entry name" value="ZF_DAG_PE_2"/>
    <property type="match status" value="1"/>
</dbReference>
<dbReference type="PANTHER" id="PTHR23113">
    <property type="entry name" value="GUANINE NUCLEOTIDE EXCHANGE FACTOR"/>
    <property type="match status" value="1"/>
</dbReference>
<feature type="domain" description="EF-hand" evidence="12">
    <location>
        <begin position="481"/>
        <end position="516"/>
    </location>
</feature>
<dbReference type="InterPro" id="IPR046349">
    <property type="entry name" value="C1-like_sf"/>
</dbReference>
<dbReference type="Pfam" id="PF00130">
    <property type="entry name" value="C1_1"/>
    <property type="match status" value="1"/>
</dbReference>
<feature type="compositionally biased region" description="Basic and acidic residues" evidence="8">
    <location>
        <begin position="785"/>
        <end position="802"/>
    </location>
</feature>
<dbReference type="Pfam" id="PF13202">
    <property type="entry name" value="EF-hand_5"/>
    <property type="match status" value="2"/>
</dbReference>
<name>A0ABM1EQN7_PRICU</name>
<dbReference type="PANTHER" id="PTHR23113:SF252">
    <property type="entry name" value="RAS GUANYL-RELEASING PROTEIN 3"/>
    <property type="match status" value="1"/>
</dbReference>
<evidence type="ECO:0000313" key="13">
    <source>
        <dbReference type="Proteomes" id="UP000695022"/>
    </source>
</evidence>
<feature type="region of interest" description="Disordered" evidence="8">
    <location>
        <begin position="780"/>
        <end position="802"/>
    </location>
</feature>
<dbReference type="InterPro" id="IPR008937">
    <property type="entry name" value="Ras-like_GEF"/>
</dbReference>
<dbReference type="PROSITE" id="PS50222">
    <property type="entry name" value="EF_HAND_2"/>
    <property type="match status" value="2"/>
</dbReference>
<evidence type="ECO:0000259" key="10">
    <source>
        <dbReference type="PROSITE" id="PS50081"/>
    </source>
</evidence>
<gene>
    <name evidence="14" type="primary">LOC106814673</name>
</gene>
<feature type="region of interest" description="Disordered" evidence="8">
    <location>
        <begin position="735"/>
        <end position="761"/>
    </location>
</feature>
<dbReference type="InterPro" id="IPR000651">
    <property type="entry name" value="Ras-like_Gua-exchang_fac_N"/>
</dbReference>
<dbReference type="PROSITE" id="PS00018">
    <property type="entry name" value="EF_HAND_1"/>
    <property type="match status" value="2"/>
</dbReference>
<dbReference type="CDD" id="cd20808">
    <property type="entry name" value="C1_RASGRP"/>
    <property type="match status" value="1"/>
</dbReference>
<evidence type="ECO:0000313" key="14">
    <source>
        <dbReference type="RefSeq" id="XP_014674508.1"/>
    </source>
</evidence>
<keyword evidence="3" id="KW-0479">Metal-binding</keyword>
<dbReference type="RefSeq" id="XP_014674508.1">
    <property type="nucleotide sequence ID" value="XM_014819022.1"/>
</dbReference>
<evidence type="ECO:0000256" key="2">
    <source>
        <dbReference type="ARBA" id="ARBA00022658"/>
    </source>
</evidence>
<dbReference type="InterPro" id="IPR018247">
    <property type="entry name" value="EF_Hand_1_Ca_BS"/>
</dbReference>
<reference evidence="14" key="1">
    <citation type="submission" date="2025-08" db="UniProtKB">
        <authorList>
            <consortium name="RefSeq"/>
        </authorList>
    </citation>
    <scope>IDENTIFICATION</scope>
</reference>
<keyword evidence="4" id="KW-0863">Zinc-finger</keyword>
<keyword evidence="6" id="KW-0106">Calcium</keyword>
<protein>
    <submittedName>
        <fullName evidence="14">Ras guanyl-releasing protein 3-like</fullName>
    </submittedName>
</protein>
<dbReference type="InterPro" id="IPR023578">
    <property type="entry name" value="Ras_GEF_dom_sf"/>
</dbReference>
<dbReference type="InterPro" id="IPR002219">
    <property type="entry name" value="PKC_DAG/PE"/>
</dbReference>
<dbReference type="Gene3D" id="1.10.238.10">
    <property type="entry name" value="EF-hand"/>
    <property type="match status" value="1"/>
</dbReference>
<evidence type="ECO:0000256" key="5">
    <source>
        <dbReference type="ARBA" id="ARBA00022833"/>
    </source>
</evidence>
<dbReference type="SMART" id="SM00109">
    <property type="entry name" value="C1"/>
    <property type="match status" value="1"/>
</dbReference>
<dbReference type="InterPro" id="IPR011992">
    <property type="entry name" value="EF-hand-dom_pair"/>
</dbReference>
<keyword evidence="5" id="KW-0862">Zinc</keyword>
<dbReference type="CDD" id="cd00155">
    <property type="entry name" value="RasGEF"/>
    <property type="match status" value="1"/>
</dbReference>